<evidence type="ECO:0000313" key="2">
    <source>
        <dbReference type="EMBL" id="KAJ4448410.1"/>
    </source>
</evidence>
<sequence>MWMWRRTVRVKWTDRLRNKIVFEKTPKQRYCHVCLAVRVEVRSGEYHILRTRITSLYRAHLGQKAWVDITARLEKPTYYGRNDHNFKIKCRKQKTDVDLRKYNGVIYSYADDTVILFGEQSWEGTYINANNGLQISQECIELNDCVLQMIIGIGEMDGGAVFCSPMSPVSIYAHLMDVKEFGEGGENDFHSVAFPKMCRDNFVLMHYNARPHIAHAVGDYLQEVGIHVLPLAARGPDMNPIEHVWNMLGRRVKNRRPRPESLQELRRALGEEWELIPQEYIANQIESMPRGVDSTTTTIKPDKMNCLSLIVTNKAKRSLFYTTLPLNRLCGPYQDAIATRVLRSSARKIVSNVVGESLVVSDIGYMSKQMVRCWCRYFSAGRQNVHDEERSERPQTTLWSNAPSACS</sequence>
<proteinExistence type="predicted"/>
<gene>
    <name evidence="2" type="ORF">ANN_10426</name>
</gene>
<feature type="region of interest" description="Disordered" evidence="1">
    <location>
        <begin position="386"/>
        <end position="407"/>
    </location>
</feature>
<feature type="compositionally biased region" description="Polar residues" evidence="1">
    <location>
        <begin position="394"/>
        <end position="407"/>
    </location>
</feature>
<accession>A0ABQ8TSV3</accession>
<dbReference type="InterPro" id="IPR036397">
    <property type="entry name" value="RNaseH_sf"/>
</dbReference>
<evidence type="ECO:0000256" key="1">
    <source>
        <dbReference type="SAM" id="MobiDB-lite"/>
    </source>
</evidence>
<reference evidence="2 3" key="1">
    <citation type="journal article" date="2022" name="Allergy">
        <title>Genome assembly and annotation of Periplaneta americana reveal a comprehensive cockroach allergen profile.</title>
        <authorList>
            <person name="Wang L."/>
            <person name="Xiong Q."/>
            <person name="Saelim N."/>
            <person name="Wang L."/>
            <person name="Nong W."/>
            <person name="Wan A.T."/>
            <person name="Shi M."/>
            <person name="Liu X."/>
            <person name="Cao Q."/>
            <person name="Hui J.H.L."/>
            <person name="Sookrung N."/>
            <person name="Leung T.F."/>
            <person name="Tungtrongchitr A."/>
            <person name="Tsui S.K.W."/>
        </authorList>
    </citation>
    <scope>NUCLEOTIDE SEQUENCE [LARGE SCALE GENOMIC DNA]</scope>
    <source>
        <strain evidence="2">PWHHKU_190912</strain>
    </source>
</reference>
<comment type="caution">
    <text evidence="2">The sequence shown here is derived from an EMBL/GenBank/DDBJ whole genome shotgun (WGS) entry which is preliminary data.</text>
</comment>
<protein>
    <recommendedName>
        <fullName evidence="4">Tc1-like transposase DDE domain-containing protein</fullName>
    </recommendedName>
</protein>
<dbReference type="Proteomes" id="UP001148838">
    <property type="component" value="Unassembled WGS sequence"/>
</dbReference>
<evidence type="ECO:0008006" key="4">
    <source>
        <dbReference type="Google" id="ProtNLM"/>
    </source>
</evidence>
<dbReference type="EMBL" id="JAJSOF020000005">
    <property type="protein sequence ID" value="KAJ4448410.1"/>
    <property type="molecule type" value="Genomic_DNA"/>
</dbReference>
<keyword evidence="3" id="KW-1185">Reference proteome</keyword>
<dbReference type="Gene3D" id="3.30.420.10">
    <property type="entry name" value="Ribonuclease H-like superfamily/Ribonuclease H"/>
    <property type="match status" value="1"/>
</dbReference>
<evidence type="ECO:0000313" key="3">
    <source>
        <dbReference type="Proteomes" id="UP001148838"/>
    </source>
</evidence>
<organism evidence="2 3">
    <name type="scientific">Periplaneta americana</name>
    <name type="common">American cockroach</name>
    <name type="synonym">Blatta americana</name>
    <dbReference type="NCBI Taxonomy" id="6978"/>
    <lineage>
        <taxon>Eukaryota</taxon>
        <taxon>Metazoa</taxon>
        <taxon>Ecdysozoa</taxon>
        <taxon>Arthropoda</taxon>
        <taxon>Hexapoda</taxon>
        <taxon>Insecta</taxon>
        <taxon>Pterygota</taxon>
        <taxon>Neoptera</taxon>
        <taxon>Polyneoptera</taxon>
        <taxon>Dictyoptera</taxon>
        <taxon>Blattodea</taxon>
        <taxon>Blattoidea</taxon>
        <taxon>Blattidae</taxon>
        <taxon>Blattinae</taxon>
        <taxon>Periplaneta</taxon>
    </lineage>
</organism>
<name>A0ABQ8TSV3_PERAM</name>